<feature type="compositionally biased region" description="Polar residues" evidence="1">
    <location>
        <begin position="138"/>
        <end position="147"/>
    </location>
</feature>
<dbReference type="Proteomes" id="UP000823749">
    <property type="component" value="Chromosome 5"/>
</dbReference>
<sequence>MLASSHQTNKIGPLDGGEAPEKKDTPQIEISTLLLGPPDLAQESKSIEAPSYMVQRLIRRHEGEPWLELKLRYSTLHFIRVGFCFSAGNFHARKFLPNCWCGPLSQSHIQAMNNLSSMGMLNDVNSNDGAPFDRNDFPQLTSRPNSAGGTQGQLGKLGKFQ</sequence>
<feature type="region of interest" description="Disordered" evidence="1">
    <location>
        <begin position="1"/>
        <end position="26"/>
    </location>
</feature>
<proteinExistence type="predicted"/>
<protein>
    <submittedName>
        <fullName evidence="2">Uncharacterized protein</fullName>
    </submittedName>
</protein>
<dbReference type="EMBL" id="JACTNZ010000005">
    <property type="protein sequence ID" value="KAG5548944.1"/>
    <property type="molecule type" value="Genomic_DNA"/>
</dbReference>
<evidence type="ECO:0000256" key="1">
    <source>
        <dbReference type="SAM" id="MobiDB-lite"/>
    </source>
</evidence>
<reference evidence="2" key="1">
    <citation type="submission" date="2020-08" db="EMBL/GenBank/DDBJ databases">
        <title>Plant Genome Project.</title>
        <authorList>
            <person name="Zhang R.-G."/>
        </authorList>
    </citation>
    <scope>NUCLEOTIDE SEQUENCE</scope>
    <source>
        <strain evidence="2">WSP0</strain>
        <tissue evidence="2">Leaf</tissue>
    </source>
</reference>
<keyword evidence="3" id="KW-1185">Reference proteome</keyword>
<name>A0AAV6K9B7_9ERIC</name>
<evidence type="ECO:0000313" key="3">
    <source>
        <dbReference type="Proteomes" id="UP000823749"/>
    </source>
</evidence>
<feature type="region of interest" description="Disordered" evidence="1">
    <location>
        <begin position="127"/>
        <end position="161"/>
    </location>
</feature>
<feature type="compositionally biased region" description="Polar residues" evidence="1">
    <location>
        <begin position="1"/>
        <end position="10"/>
    </location>
</feature>
<dbReference type="AlphaFoldDB" id="A0AAV6K9B7"/>
<comment type="caution">
    <text evidence="2">The sequence shown here is derived from an EMBL/GenBank/DDBJ whole genome shotgun (WGS) entry which is preliminary data.</text>
</comment>
<evidence type="ECO:0000313" key="2">
    <source>
        <dbReference type="EMBL" id="KAG5548944.1"/>
    </source>
</evidence>
<accession>A0AAV6K9B7</accession>
<organism evidence="2 3">
    <name type="scientific">Rhododendron griersonianum</name>
    <dbReference type="NCBI Taxonomy" id="479676"/>
    <lineage>
        <taxon>Eukaryota</taxon>
        <taxon>Viridiplantae</taxon>
        <taxon>Streptophyta</taxon>
        <taxon>Embryophyta</taxon>
        <taxon>Tracheophyta</taxon>
        <taxon>Spermatophyta</taxon>
        <taxon>Magnoliopsida</taxon>
        <taxon>eudicotyledons</taxon>
        <taxon>Gunneridae</taxon>
        <taxon>Pentapetalae</taxon>
        <taxon>asterids</taxon>
        <taxon>Ericales</taxon>
        <taxon>Ericaceae</taxon>
        <taxon>Ericoideae</taxon>
        <taxon>Rhodoreae</taxon>
        <taxon>Rhododendron</taxon>
    </lineage>
</organism>
<gene>
    <name evidence="2" type="ORF">RHGRI_014348</name>
</gene>